<evidence type="ECO:0000256" key="1">
    <source>
        <dbReference type="SAM" id="MobiDB-lite"/>
    </source>
</evidence>
<feature type="region of interest" description="Disordered" evidence="1">
    <location>
        <begin position="1"/>
        <end position="64"/>
    </location>
</feature>
<evidence type="ECO:0000313" key="2">
    <source>
        <dbReference type="EMBL" id="EJK70242.1"/>
    </source>
</evidence>
<feature type="compositionally biased region" description="Basic and acidic residues" evidence="1">
    <location>
        <begin position="41"/>
        <end position="54"/>
    </location>
</feature>
<organism evidence="2 3">
    <name type="scientific">Thalassiosira oceanica</name>
    <name type="common">Marine diatom</name>
    <dbReference type="NCBI Taxonomy" id="159749"/>
    <lineage>
        <taxon>Eukaryota</taxon>
        <taxon>Sar</taxon>
        <taxon>Stramenopiles</taxon>
        <taxon>Ochrophyta</taxon>
        <taxon>Bacillariophyta</taxon>
        <taxon>Coscinodiscophyceae</taxon>
        <taxon>Thalassiosirophycidae</taxon>
        <taxon>Thalassiosirales</taxon>
        <taxon>Thalassiosiraceae</taxon>
        <taxon>Thalassiosira</taxon>
    </lineage>
</organism>
<name>K0TI97_THAOC</name>
<keyword evidence="3" id="KW-1185">Reference proteome</keyword>
<feature type="compositionally biased region" description="Polar residues" evidence="1">
    <location>
        <begin position="28"/>
        <end position="39"/>
    </location>
</feature>
<reference evidence="2 3" key="1">
    <citation type="journal article" date="2012" name="Genome Biol.">
        <title>Genome and low-iron response of an oceanic diatom adapted to chronic iron limitation.</title>
        <authorList>
            <person name="Lommer M."/>
            <person name="Specht M."/>
            <person name="Roy A.S."/>
            <person name="Kraemer L."/>
            <person name="Andreson R."/>
            <person name="Gutowska M.A."/>
            <person name="Wolf J."/>
            <person name="Bergner S.V."/>
            <person name="Schilhabel M.B."/>
            <person name="Klostermeier U.C."/>
            <person name="Beiko R.G."/>
            <person name="Rosenstiel P."/>
            <person name="Hippler M."/>
            <person name="Laroche J."/>
        </authorList>
    </citation>
    <scope>NUCLEOTIDE SEQUENCE [LARGE SCALE GENOMIC DNA]</scope>
    <source>
        <strain evidence="2 3">CCMP1005</strain>
    </source>
</reference>
<proteinExistence type="predicted"/>
<evidence type="ECO:0000313" key="3">
    <source>
        <dbReference type="Proteomes" id="UP000266841"/>
    </source>
</evidence>
<dbReference type="AlphaFoldDB" id="K0TI97"/>
<dbReference type="EMBL" id="AGNL01008829">
    <property type="protein sequence ID" value="EJK70242.1"/>
    <property type="molecule type" value="Genomic_DNA"/>
</dbReference>
<gene>
    <name evidence="2" type="ORF">THAOC_08414</name>
</gene>
<accession>K0TI97</accession>
<protein>
    <submittedName>
        <fullName evidence="2">Uncharacterized protein</fullName>
    </submittedName>
</protein>
<dbReference type="Proteomes" id="UP000266841">
    <property type="component" value="Unassembled WGS sequence"/>
</dbReference>
<sequence length="118" mass="12280">MPAPWRRQNSSAGWFSASARWKGGGRGQSPSARVASGTSARECDAEGGRRDAEGKAGGVRGGEVADGREAEAGGYAEKLLGRSAVGIHGDLLERGYSKDYSDAMADAMAQLQGRSYIS</sequence>
<comment type="caution">
    <text evidence="2">The sequence shown here is derived from an EMBL/GenBank/DDBJ whole genome shotgun (WGS) entry which is preliminary data.</text>
</comment>